<keyword evidence="1" id="KW-0186">Copper</keyword>
<dbReference type="SUPFAM" id="SSF49998">
    <property type="entry name" value="Amine oxidase catalytic domain"/>
    <property type="match status" value="1"/>
</dbReference>
<keyword evidence="2" id="KW-0812">Transmembrane</keyword>
<dbReference type="PANTHER" id="PTHR10638:SF75">
    <property type="entry name" value="AMINE OXIDASE"/>
    <property type="match status" value="1"/>
</dbReference>
<dbReference type="GO" id="GO:0048038">
    <property type="term" value="F:quinone binding"/>
    <property type="evidence" value="ECO:0007669"/>
    <property type="project" value="InterPro"/>
</dbReference>
<keyword evidence="1" id="KW-0801">TPQ</keyword>
<keyword evidence="1" id="KW-0560">Oxidoreductase</keyword>
<comment type="cofactor">
    <cofactor evidence="1">
        <name>Cu cation</name>
        <dbReference type="ChEBI" id="CHEBI:23378"/>
    </cofactor>
    <text evidence="1">Contains 1 topaquinone per subunit.</text>
</comment>
<dbReference type="AlphaFoldDB" id="C4J932"/>
<name>C4J932_MAIZE</name>
<proteinExistence type="evidence at transcript level"/>
<dbReference type="InterPro" id="IPR000269">
    <property type="entry name" value="Cu_amine_oxidase"/>
</dbReference>
<dbReference type="GO" id="GO:0008131">
    <property type="term" value="F:primary methylamine oxidase activity"/>
    <property type="evidence" value="ECO:0007669"/>
    <property type="project" value="InterPro"/>
</dbReference>
<dbReference type="InterPro" id="IPR015798">
    <property type="entry name" value="Cu_amine_oxidase_C"/>
</dbReference>
<evidence type="ECO:0000256" key="2">
    <source>
        <dbReference type="SAM" id="Phobius"/>
    </source>
</evidence>
<dbReference type="InterPro" id="IPR036460">
    <property type="entry name" value="Cu_amine_oxidase_C_sf"/>
</dbReference>
<protein>
    <recommendedName>
        <fullName evidence="1">Amine oxidase</fullName>
        <ecNumber evidence="1">1.4.3.-</ecNumber>
    </recommendedName>
</protein>
<dbReference type="GO" id="GO:0009308">
    <property type="term" value="P:amine metabolic process"/>
    <property type="evidence" value="ECO:0007669"/>
    <property type="project" value="UniProtKB-UniRule"/>
</dbReference>
<evidence type="ECO:0000256" key="1">
    <source>
        <dbReference type="RuleBase" id="RU000672"/>
    </source>
</evidence>
<dbReference type="PANTHER" id="PTHR10638">
    <property type="entry name" value="COPPER AMINE OXIDASE"/>
    <property type="match status" value="1"/>
</dbReference>
<dbReference type="ExpressionAtlas" id="C4J932">
    <property type="expression patterns" value="baseline and differential"/>
</dbReference>
<sequence length="123" mass="14284">MLGESRKYGTTIVPGLYAPVHLHFFVARMDMAVDCKLNEVHNQVVEVNVKVESAGTHNMHNNDFYAKEKLLKSMRDCDPSSLRHWIVRVVFLFYIFFVIPTIELGIQYLFIIFMLMQSNNDGK</sequence>
<dbReference type="Gene3D" id="2.70.98.20">
    <property type="entry name" value="Copper amine oxidase, catalytic domain"/>
    <property type="match status" value="1"/>
</dbReference>
<evidence type="ECO:0000313" key="4">
    <source>
        <dbReference type="EMBL" id="ACR37682.1"/>
    </source>
</evidence>
<dbReference type="EC" id="1.4.3.-" evidence="1"/>
<accession>C4J932</accession>
<evidence type="ECO:0000259" key="3">
    <source>
        <dbReference type="Pfam" id="PF01179"/>
    </source>
</evidence>
<feature type="domain" description="Copper amine oxidase catalytic" evidence="3">
    <location>
        <begin position="5"/>
        <end position="85"/>
    </location>
</feature>
<dbReference type="GO" id="GO:0005507">
    <property type="term" value="F:copper ion binding"/>
    <property type="evidence" value="ECO:0007669"/>
    <property type="project" value="InterPro"/>
</dbReference>
<keyword evidence="1" id="KW-0479">Metal-binding</keyword>
<feature type="transmembrane region" description="Helical" evidence="2">
    <location>
        <begin position="91"/>
        <end position="116"/>
    </location>
</feature>
<dbReference type="EMBL" id="BT087329">
    <property type="protein sequence ID" value="ACR37682.1"/>
    <property type="molecule type" value="mRNA"/>
</dbReference>
<comment type="PTM">
    <text evidence="1">Topaquinone (TPQ) is generated by copper-dependent autoxidation of a specific tyrosyl residue.</text>
</comment>
<dbReference type="HOGENOM" id="CLU_2018572_0_0_1"/>
<keyword evidence="2" id="KW-0472">Membrane</keyword>
<dbReference type="Pfam" id="PF01179">
    <property type="entry name" value="Cu_amine_oxid"/>
    <property type="match status" value="1"/>
</dbReference>
<comment type="similarity">
    <text evidence="1">Belongs to the copper/topaquinone oxidase family.</text>
</comment>
<reference evidence="4" key="1">
    <citation type="journal article" date="2009" name="PLoS Genet.">
        <title>Sequencing, mapping, and analysis of 27,455 maize full-length cDNAs.</title>
        <authorList>
            <person name="Soderlund C."/>
            <person name="Descour A."/>
            <person name="Kudrna D."/>
            <person name="Bomhoff M."/>
            <person name="Boyd L."/>
            <person name="Currie J."/>
            <person name="Angelova A."/>
            <person name="Collura K."/>
            <person name="Wissotski M."/>
            <person name="Ashley E."/>
            <person name="Morrow D."/>
            <person name="Fernandes J."/>
            <person name="Walbot V."/>
            <person name="Yu Y."/>
        </authorList>
    </citation>
    <scope>NUCLEOTIDE SEQUENCE</scope>
    <source>
        <strain evidence="4">B73</strain>
    </source>
</reference>
<organism evidence="4">
    <name type="scientific">Zea mays</name>
    <name type="common">Maize</name>
    <dbReference type="NCBI Taxonomy" id="4577"/>
    <lineage>
        <taxon>Eukaryota</taxon>
        <taxon>Viridiplantae</taxon>
        <taxon>Streptophyta</taxon>
        <taxon>Embryophyta</taxon>
        <taxon>Tracheophyta</taxon>
        <taxon>Spermatophyta</taxon>
        <taxon>Magnoliopsida</taxon>
        <taxon>Liliopsida</taxon>
        <taxon>Poales</taxon>
        <taxon>Poaceae</taxon>
        <taxon>PACMAD clade</taxon>
        <taxon>Panicoideae</taxon>
        <taxon>Andropogonodae</taxon>
        <taxon>Andropogoneae</taxon>
        <taxon>Tripsacinae</taxon>
        <taxon>Zea</taxon>
    </lineage>
</organism>
<keyword evidence="2" id="KW-1133">Transmembrane helix</keyword>